<accession>A0A8B7PA14</accession>
<dbReference type="SUPFAM" id="SSF63712">
    <property type="entry name" value="Nicotinic receptor ligand binding domain-like"/>
    <property type="match status" value="1"/>
</dbReference>
<feature type="chain" id="PRO_5034900067" evidence="1">
    <location>
        <begin position="25"/>
        <end position="82"/>
    </location>
</feature>
<dbReference type="Pfam" id="PF02931">
    <property type="entry name" value="Neur_chan_LBD"/>
    <property type="match status" value="1"/>
</dbReference>
<keyword evidence="1" id="KW-0732">Signal</keyword>
<gene>
    <name evidence="4" type="primary">LOC108678923</name>
</gene>
<dbReference type="OrthoDB" id="5975154at2759"/>
<organism evidence="3 4">
    <name type="scientific">Hyalella azteca</name>
    <name type="common">Amphipod</name>
    <dbReference type="NCBI Taxonomy" id="294128"/>
    <lineage>
        <taxon>Eukaryota</taxon>
        <taxon>Metazoa</taxon>
        <taxon>Ecdysozoa</taxon>
        <taxon>Arthropoda</taxon>
        <taxon>Crustacea</taxon>
        <taxon>Multicrustacea</taxon>
        <taxon>Malacostraca</taxon>
        <taxon>Eumalacostraca</taxon>
        <taxon>Peracarida</taxon>
        <taxon>Amphipoda</taxon>
        <taxon>Senticaudata</taxon>
        <taxon>Talitrida</taxon>
        <taxon>Talitroidea</taxon>
        <taxon>Hyalellidae</taxon>
        <taxon>Hyalella</taxon>
    </lineage>
</organism>
<dbReference type="GO" id="GO:0005230">
    <property type="term" value="F:extracellular ligand-gated monoatomic ion channel activity"/>
    <property type="evidence" value="ECO:0007669"/>
    <property type="project" value="InterPro"/>
</dbReference>
<keyword evidence="3" id="KW-1185">Reference proteome</keyword>
<sequence length="82" mass="9328">MAAGTSILLTSCLLLFSVSKTVCGSEDEERLVRDLFRGYNKLIRPVENMTHRVDVAFGLAFIQLINVNEKNQIMKSNVWLRL</sequence>
<proteinExistence type="predicted"/>
<dbReference type="InterPro" id="IPR006202">
    <property type="entry name" value="Neur_chan_lig-bd"/>
</dbReference>
<reference evidence="4" key="1">
    <citation type="submission" date="2025-08" db="UniProtKB">
        <authorList>
            <consortium name="RefSeq"/>
        </authorList>
    </citation>
    <scope>IDENTIFICATION</scope>
    <source>
        <tissue evidence="4">Whole organism</tissue>
    </source>
</reference>
<dbReference type="KEGG" id="hazt:108678923"/>
<dbReference type="AlphaFoldDB" id="A0A8B7PA14"/>
<dbReference type="InterPro" id="IPR036734">
    <property type="entry name" value="Neur_chan_lig-bd_sf"/>
</dbReference>
<evidence type="ECO:0000313" key="3">
    <source>
        <dbReference type="Proteomes" id="UP000694843"/>
    </source>
</evidence>
<name>A0A8B7PA14_HYAAZ</name>
<dbReference type="GO" id="GO:0016020">
    <property type="term" value="C:membrane"/>
    <property type="evidence" value="ECO:0007669"/>
    <property type="project" value="InterPro"/>
</dbReference>
<feature type="non-terminal residue" evidence="4">
    <location>
        <position position="82"/>
    </location>
</feature>
<protein>
    <submittedName>
        <fullName evidence="4">Acetylcholine receptor subunit beta-like 1</fullName>
    </submittedName>
</protein>
<dbReference type="OMA" id="NLVSDMY"/>
<evidence type="ECO:0000259" key="2">
    <source>
        <dbReference type="Pfam" id="PF02931"/>
    </source>
</evidence>
<feature type="signal peptide" evidence="1">
    <location>
        <begin position="1"/>
        <end position="24"/>
    </location>
</feature>
<dbReference type="RefSeq" id="XP_018022908.1">
    <property type="nucleotide sequence ID" value="XM_018167419.2"/>
</dbReference>
<evidence type="ECO:0000313" key="4">
    <source>
        <dbReference type="RefSeq" id="XP_018022908.1"/>
    </source>
</evidence>
<dbReference type="Proteomes" id="UP000694843">
    <property type="component" value="Unplaced"/>
</dbReference>
<dbReference type="Gene3D" id="2.70.170.10">
    <property type="entry name" value="Neurotransmitter-gated ion-channel ligand-binding domain"/>
    <property type="match status" value="1"/>
</dbReference>
<evidence type="ECO:0000256" key="1">
    <source>
        <dbReference type="SAM" id="SignalP"/>
    </source>
</evidence>
<feature type="domain" description="Neurotransmitter-gated ion-channel ligand-binding" evidence="2">
    <location>
        <begin position="28"/>
        <end position="81"/>
    </location>
</feature>
<dbReference type="GeneID" id="108678923"/>